<dbReference type="Pfam" id="PF09414">
    <property type="entry name" value="RNA_ligase"/>
    <property type="match status" value="1"/>
</dbReference>
<dbReference type="AlphaFoldDB" id="A0A088RS64"/>
<keyword evidence="7" id="KW-1185">Reference proteome</keyword>
<dbReference type="VEuPathDB" id="TriTrypDB:LPMP_205830"/>
<dbReference type="Gene3D" id="3.30.470.30">
    <property type="entry name" value="DNA ligase/mRNA capping enzyme"/>
    <property type="match status" value="1"/>
</dbReference>
<evidence type="ECO:0000256" key="4">
    <source>
        <dbReference type="ARBA" id="ARBA00022840"/>
    </source>
</evidence>
<dbReference type="InterPro" id="IPR021122">
    <property type="entry name" value="RNA_ligase_dom_REL/Rnl2"/>
</dbReference>
<name>A0A088RS64_LEIPA</name>
<evidence type="ECO:0000256" key="3">
    <source>
        <dbReference type="ARBA" id="ARBA00022741"/>
    </source>
</evidence>
<dbReference type="Gene3D" id="3.30.1490.70">
    <property type="match status" value="1"/>
</dbReference>
<dbReference type="SMR" id="A0A088RS64"/>
<evidence type="ECO:0000313" key="7">
    <source>
        <dbReference type="Proteomes" id="UP000063063"/>
    </source>
</evidence>
<evidence type="ECO:0000256" key="5">
    <source>
        <dbReference type="ARBA" id="ARBA00034038"/>
    </source>
</evidence>
<dbReference type="GO" id="GO:0003972">
    <property type="term" value="F:RNA ligase (ATP) activity"/>
    <property type="evidence" value="ECO:0007669"/>
    <property type="project" value="UniProtKB-EC"/>
</dbReference>
<protein>
    <recommendedName>
        <fullName evidence="1">RNA ligase (ATP)</fullName>
        <ecNumber evidence="1">6.5.1.3</ecNumber>
    </recommendedName>
</protein>
<reference evidence="6 7" key="1">
    <citation type="journal article" date="2015" name="Sci. Rep.">
        <title>The genome of Leishmania panamensis: insights into genomics of the L. (Viannia) subgenus.</title>
        <authorList>
            <person name="Llanes A."/>
            <person name="Restrepo C.M."/>
            <person name="Vecchio G.D."/>
            <person name="Anguizola F.J."/>
            <person name="Lleonart R."/>
        </authorList>
    </citation>
    <scope>NUCLEOTIDE SEQUENCE [LARGE SCALE GENOMIC DNA]</scope>
    <source>
        <strain evidence="6 7">MHOM/PA/94/PSC-1</strain>
    </source>
</reference>
<dbReference type="InterPro" id="IPR041948">
    <property type="entry name" value="Rnl1/2_C_sf"/>
</dbReference>
<sequence length="418" mass="47717">MLRRCLLAQLVRRSPILFSGEREALFERYSEIENAHSRRIEALKNAGLFNDEWIATEKVHGANFGIYSTEHGKTLQYAKRSGIMPPHEHFFGYHILIPDLARYAQKGRELLMERLGSSPSTVIINGELFGGKYDHPSVPKRRQSVMVAGRPRTITAVQNNAFPQYCPDLHFYAFDIKYRMTEEEDYYTMTYDEALAIFEKIPGLLYAKAIIRGPLSKVTAFDVENFVTTIPPLVGMGDYPLKGNWSEGLVVKHRRRGEPGFDPKGLTIMKLKCTAFQEISTDRRQGPRVDEMEEVRQQSIQVSGVQLPDMESVIREPEVCQATQHLLSHVCENRLQSVLSKIGTDPFETQSMTPNELSTLLAKDALKDFLKEVDAKIINAPLLIRREMTRYVLFEARKYVASRWKDILGQQKNADGES</sequence>
<gene>
    <name evidence="6" type="primary">REL2</name>
    <name evidence="6" type="ORF">LPMP_205830</name>
</gene>
<dbReference type="InterPro" id="IPR012647">
    <property type="entry name" value="RNA_lig_RNL2"/>
</dbReference>
<dbReference type="NCBIfam" id="TIGR02307">
    <property type="entry name" value="RNA_lig_RNL2"/>
    <property type="match status" value="1"/>
</dbReference>
<keyword evidence="4" id="KW-0067">ATP-binding</keyword>
<dbReference type="GO" id="GO:0005524">
    <property type="term" value="F:ATP binding"/>
    <property type="evidence" value="ECO:0007669"/>
    <property type="project" value="UniProtKB-KW"/>
</dbReference>
<keyword evidence="3" id="KW-0547">Nucleotide-binding</keyword>
<comment type="catalytic activity">
    <reaction evidence="5">
        <text>ATP + (ribonucleotide)n-3'-hydroxyl + 5'-phospho-(ribonucleotide)m = (ribonucleotide)n+m + AMP + diphosphate.</text>
        <dbReference type="EC" id="6.5.1.3"/>
    </reaction>
</comment>
<dbReference type="Gene3D" id="1.10.10.1810">
    <property type="entry name" value="RNA ligase"/>
    <property type="match status" value="1"/>
</dbReference>
<dbReference type="GeneID" id="22574795"/>
<dbReference type="eggNOG" id="ENOG502RW2V">
    <property type="taxonomic scope" value="Eukaryota"/>
</dbReference>
<dbReference type="Proteomes" id="UP000063063">
    <property type="component" value="Chromosome 20"/>
</dbReference>
<accession>A0A088RS64</accession>
<proteinExistence type="predicted"/>
<dbReference type="Pfam" id="PF18043">
    <property type="entry name" value="T4_Rnl2_C"/>
    <property type="match status" value="1"/>
</dbReference>
<dbReference type="KEGG" id="lpan:LPMP_205830"/>
<dbReference type="InterPro" id="IPR040609">
    <property type="entry name" value="Rnl2_C"/>
</dbReference>
<evidence type="ECO:0000313" key="6">
    <source>
        <dbReference type="EMBL" id="AIN98074.2"/>
    </source>
</evidence>
<keyword evidence="2 6" id="KW-0436">Ligase</keyword>
<organism evidence="6 7">
    <name type="scientific">Leishmania panamensis</name>
    <dbReference type="NCBI Taxonomy" id="5679"/>
    <lineage>
        <taxon>Eukaryota</taxon>
        <taxon>Discoba</taxon>
        <taxon>Euglenozoa</taxon>
        <taxon>Kinetoplastea</taxon>
        <taxon>Metakinetoplastina</taxon>
        <taxon>Trypanosomatida</taxon>
        <taxon>Trypanosomatidae</taxon>
        <taxon>Leishmaniinae</taxon>
        <taxon>Leishmania</taxon>
        <taxon>Leishmania guyanensis species complex</taxon>
    </lineage>
</organism>
<dbReference type="RefSeq" id="XP_010698781.1">
    <property type="nucleotide sequence ID" value="XM_010700479.1"/>
</dbReference>
<evidence type="ECO:0000256" key="2">
    <source>
        <dbReference type="ARBA" id="ARBA00022598"/>
    </source>
</evidence>
<dbReference type="EC" id="6.5.1.3" evidence="1"/>
<dbReference type="EMBL" id="CP009389">
    <property type="protein sequence ID" value="AIN98074.2"/>
    <property type="molecule type" value="Genomic_DNA"/>
</dbReference>
<dbReference type="SUPFAM" id="SSF56091">
    <property type="entry name" value="DNA ligase/mRNA capping enzyme, catalytic domain"/>
    <property type="match status" value="1"/>
</dbReference>
<evidence type="ECO:0000256" key="1">
    <source>
        <dbReference type="ARBA" id="ARBA00012724"/>
    </source>
</evidence>
<dbReference type="VEuPathDB" id="TriTrypDB:LPAL13_200065600"/>
<dbReference type="OrthoDB" id="6142248at2759"/>